<dbReference type="InterPro" id="IPR000847">
    <property type="entry name" value="LysR_HTH_N"/>
</dbReference>
<proteinExistence type="inferred from homology"/>
<evidence type="ECO:0000256" key="3">
    <source>
        <dbReference type="ARBA" id="ARBA00023015"/>
    </source>
</evidence>
<dbReference type="PROSITE" id="PS50931">
    <property type="entry name" value="HTH_LYSR"/>
    <property type="match status" value="1"/>
</dbReference>
<protein>
    <submittedName>
        <fullName evidence="7">Transcriptional regulator, LysR family</fullName>
    </submittedName>
</protein>
<dbReference type="InterPro" id="IPR005119">
    <property type="entry name" value="LysR_subst-bd"/>
</dbReference>
<dbReference type="eggNOG" id="COG0583">
    <property type="taxonomic scope" value="Bacteria"/>
</dbReference>
<evidence type="ECO:0000259" key="6">
    <source>
        <dbReference type="PROSITE" id="PS50931"/>
    </source>
</evidence>
<feature type="domain" description="HTH lysR-type" evidence="6">
    <location>
        <begin position="15"/>
        <end position="72"/>
    </location>
</feature>
<reference evidence="7 8" key="1">
    <citation type="journal article" date="2011" name="J. Bacteriol.">
        <title>Complete genome sequences of the chemolithoautotrophic Oligotropha carboxidovorans strains OM4 and OM5.</title>
        <authorList>
            <person name="Volland S."/>
            <person name="Rachinger M."/>
            <person name="Strittmatter A."/>
            <person name="Daniel R."/>
            <person name="Gottschalk G."/>
            <person name="Meyer O."/>
        </authorList>
    </citation>
    <scope>NUCLEOTIDE SEQUENCE [LARGE SCALE GENOMIC DNA]</scope>
    <source>
        <strain evidence="8">ATCC 49405 / DSM 1227 / KCTC 32145 / OM5</strain>
    </source>
</reference>
<dbReference type="Pfam" id="PF03466">
    <property type="entry name" value="LysR_substrate"/>
    <property type="match status" value="1"/>
</dbReference>
<dbReference type="STRING" id="504832.OCA5_c13300"/>
<evidence type="ECO:0000313" key="8">
    <source>
        <dbReference type="Proteomes" id="UP000007730"/>
    </source>
</evidence>
<organism evidence="7 8">
    <name type="scientific">Afipia carboxidovorans (strain ATCC 49405 / DSM 1227 / KCTC 32145 / OM5)</name>
    <name type="common">Oligotropha carboxidovorans</name>
    <dbReference type="NCBI Taxonomy" id="504832"/>
    <lineage>
        <taxon>Bacteria</taxon>
        <taxon>Pseudomonadati</taxon>
        <taxon>Pseudomonadota</taxon>
        <taxon>Alphaproteobacteria</taxon>
        <taxon>Hyphomicrobiales</taxon>
        <taxon>Nitrobacteraceae</taxon>
        <taxon>Afipia</taxon>
    </lineage>
</organism>
<accession>F8BWH9</accession>
<keyword evidence="3" id="KW-0805">Transcription regulation</keyword>
<dbReference type="SUPFAM" id="SSF53850">
    <property type="entry name" value="Periplasmic binding protein-like II"/>
    <property type="match status" value="1"/>
</dbReference>
<dbReference type="PANTHER" id="PTHR30579">
    <property type="entry name" value="TRANSCRIPTIONAL REGULATOR"/>
    <property type="match status" value="1"/>
</dbReference>
<dbReference type="KEGG" id="ocg:OCA5_c13300"/>
<dbReference type="HOGENOM" id="CLU_039613_1_3_5"/>
<dbReference type="EMBL" id="CP002826">
    <property type="protein sequence ID" value="AEI06046.1"/>
    <property type="molecule type" value="Genomic_DNA"/>
</dbReference>
<dbReference type="PANTHER" id="PTHR30579:SF7">
    <property type="entry name" value="HTH-TYPE TRANSCRIPTIONAL REGULATOR LRHA-RELATED"/>
    <property type="match status" value="1"/>
</dbReference>
<dbReference type="AlphaFoldDB" id="F8BWH9"/>
<dbReference type="Gene3D" id="3.40.190.10">
    <property type="entry name" value="Periplasmic binding protein-like II"/>
    <property type="match status" value="2"/>
</dbReference>
<dbReference type="InterPro" id="IPR036390">
    <property type="entry name" value="WH_DNA-bd_sf"/>
</dbReference>
<gene>
    <name evidence="7" type="ordered locus">OCA5_c13300</name>
</gene>
<dbReference type="GO" id="GO:0003677">
    <property type="term" value="F:DNA binding"/>
    <property type="evidence" value="ECO:0007669"/>
    <property type="project" value="UniProtKB-KW"/>
</dbReference>
<keyword evidence="5" id="KW-0804">Transcription</keyword>
<dbReference type="Gene3D" id="1.10.10.10">
    <property type="entry name" value="Winged helix-like DNA-binding domain superfamily/Winged helix DNA-binding domain"/>
    <property type="match status" value="1"/>
</dbReference>
<keyword evidence="4" id="KW-0238">DNA-binding</keyword>
<dbReference type="GO" id="GO:0003700">
    <property type="term" value="F:DNA-binding transcription factor activity"/>
    <property type="evidence" value="ECO:0007669"/>
    <property type="project" value="InterPro"/>
</dbReference>
<evidence type="ECO:0000256" key="4">
    <source>
        <dbReference type="ARBA" id="ARBA00023125"/>
    </source>
</evidence>
<comment type="similarity">
    <text evidence="2">Belongs to the LysR transcriptional regulatory family.</text>
</comment>
<keyword evidence="8" id="KW-1185">Reference proteome</keyword>
<dbReference type="InterPro" id="IPR050176">
    <property type="entry name" value="LTTR"/>
</dbReference>
<sequence length="301" mass="33326">MHEHHSRNLSVNQDLDISLLRTFVAIVDTGGLTSAGKKVGRTQPAITHQIKRLEGIVGRTLFGENRRQLVLTPDGEVLLEFARTMLRLNDEARGRFSMPGIAGHVTLGTPDLYAAYLLPDVLNNFARTHPNVEIHLRCTRSVYLSAALEREEIDIALMTNQPEFRRGELIRYEPVVWAASQSEAQERHRPLPLALMPQGSVYRQIAIDALNTANIPWTMRSICDSLAGLQAAVLAGVAVSVFPLCTITPNIRALNKSDGLPELAPIEMVLHRKEQGISEAAEQLARYIARELNNIPPPGET</sequence>
<dbReference type="Pfam" id="PF00126">
    <property type="entry name" value="HTH_1"/>
    <property type="match status" value="1"/>
</dbReference>
<evidence type="ECO:0000256" key="1">
    <source>
        <dbReference type="ARBA" id="ARBA00003502"/>
    </source>
</evidence>
<dbReference type="SUPFAM" id="SSF46785">
    <property type="entry name" value="Winged helix' DNA-binding domain"/>
    <property type="match status" value="1"/>
</dbReference>
<name>F8BWH9_AFIC5</name>
<dbReference type="InterPro" id="IPR036388">
    <property type="entry name" value="WH-like_DNA-bd_sf"/>
</dbReference>
<evidence type="ECO:0000256" key="5">
    <source>
        <dbReference type="ARBA" id="ARBA00023163"/>
    </source>
</evidence>
<dbReference type="Proteomes" id="UP000007730">
    <property type="component" value="Chromosome"/>
</dbReference>
<evidence type="ECO:0000256" key="2">
    <source>
        <dbReference type="ARBA" id="ARBA00009437"/>
    </source>
</evidence>
<dbReference type="PATRIC" id="fig|504832.7.peg.1413"/>
<comment type="function">
    <text evidence="1">NodD regulates the expression of the nodABCFE genes which encode other nodulation proteins. NodD is also a negative regulator of its own expression. Binds flavonoids as inducers.</text>
</comment>
<evidence type="ECO:0000313" key="7">
    <source>
        <dbReference type="EMBL" id="AEI06046.1"/>
    </source>
</evidence>